<dbReference type="Proteomes" id="UP000317093">
    <property type="component" value="Chromosome"/>
</dbReference>
<dbReference type="GO" id="GO:0004065">
    <property type="term" value="F:arylsulfatase activity"/>
    <property type="evidence" value="ECO:0007669"/>
    <property type="project" value="UniProtKB-EC"/>
</dbReference>
<evidence type="ECO:0000313" key="4">
    <source>
        <dbReference type="EMBL" id="QDU60195.1"/>
    </source>
</evidence>
<name>A0A518AZQ3_9BACT</name>
<feature type="domain" description="Sulfatase N-terminal" evidence="3">
    <location>
        <begin position="14"/>
        <end position="361"/>
    </location>
</feature>
<gene>
    <name evidence="4" type="primary">atsA_7</name>
    <name evidence="4" type="ORF">Pan216_10330</name>
</gene>
<sequence length="469" mass="53115">MPAGGWAAAKRTKPNIVVIFADDLGYGEIGSQREDAIPTPNIDRLAREGIRCPQGYVTASYCGPSRAGMLTGRYQTRFGHELNPTGRHNLDPNAGLQDSEITLAERLKSVGYATGLMGKWHLGGSEEAHPRRRGFDDFYGFLHEGHYYVPPPYRNVTSFLRRRQLPTGMEGRWREGETIWSSHLPHDEPPYDDHNPVMRDTTPIVEQRYLTQAISDEAVEFIGRHRDEPFFLYVAYSAVHSPMQGRREVMKRFSLIEDVHRRVFAAMLADLDKGVGEIMHKLHKEGLDERTLIFFISDNGGPTAELTSSNEPFRGGKGTLYEGGIRVPYIVSWVGTLPAGKTYDEPVLATDVFATACSVAGTFMPIDRTMDSVNLIPFLLGKREGSPHPVLYWRMGKKTALREGDWKIVRHPVKGQAEPPFQLFHLSEDQGETNDLAKRRPHQLRALTELWQNLDREMVEPIWKPANRR</sequence>
<dbReference type="InterPro" id="IPR000917">
    <property type="entry name" value="Sulfatase_N"/>
</dbReference>
<dbReference type="Pfam" id="PF00884">
    <property type="entry name" value="Sulfatase"/>
    <property type="match status" value="1"/>
</dbReference>
<dbReference type="AlphaFoldDB" id="A0A518AZQ3"/>
<organism evidence="4 5">
    <name type="scientific">Kolteria novifilia</name>
    <dbReference type="NCBI Taxonomy" id="2527975"/>
    <lineage>
        <taxon>Bacteria</taxon>
        <taxon>Pseudomonadati</taxon>
        <taxon>Planctomycetota</taxon>
        <taxon>Planctomycetia</taxon>
        <taxon>Kolteriales</taxon>
        <taxon>Kolteriaceae</taxon>
        <taxon>Kolteria</taxon>
    </lineage>
</organism>
<evidence type="ECO:0000256" key="2">
    <source>
        <dbReference type="ARBA" id="ARBA00022801"/>
    </source>
</evidence>
<dbReference type="SUPFAM" id="SSF53649">
    <property type="entry name" value="Alkaline phosphatase-like"/>
    <property type="match status" value="1"/>
</dbReference>
<dbReference type="InterPro" id="IPR017850">
    <property type="entry name" value="Alkaline_phosphatase_core_sf"/>
</dbReference>
<protein>
    <submittedName>
        <fullName evidence="4">Arylsulfatase</fullName>
        <ecNumber evidence="4">3.1.6.1</ecNumber>
    </submittedName>
</protein>
<evidence type="ECO:0000256" key="1">
    <source>
        <dbReference type="ARBA" id="ARBA00008779"/>
    </source>
</evidence>
<dbReference type="PANTHER" id="PTHR42693">
    <property type="entry name" value="ARYLSULFATASE FAMILY MEMBER"/>
    <property type="match status" value="1"/>
</dbReference>
<dbReference type="EC" id="3.1.6.1" evidence="4"/>
<dbReference type="KEGG" id="knv:Pan216_10330"/>
<dbReference type="Gene3D" id="3.40.720.10">
    <property type="entry name" value="Alkaline Phosphatase, subunit A"/>
    <property type="match status" value="1"/>
</dbReference>
<keyword evidence="5" id="KW-1185">Reference proteome</keyword>
<accession>A0A518AZQ3</accession>
<reference evidence="4 5" key="1">
    <citation type="submission" date="2019-02" db="EMBL/GenBank/DDBJ databases">
        <title>Deep-cultivation of Planctomycetes and their phenomic and genomic characterization uncovers novel biology.</title>
        <authorList>
            <person name="Wiegand S."/>
            <person name="Jogler M."/>
            <person name="Boedeker C."/>
            <person name="Pinto D."/>
            <person name="Vollmers J."/>
            <person name="Rivas-Marin E."/>
            <person name="Kohn T."/>
            <person name="Peeters S.H."/>
            <person name="Heuer A."/>
            <person name="Rast P."/>
            <person name="Oberbeckmann S."/>
            <person name="Bunk B."/>
            <person name="Jeske O."/>
            <person name="Meyerdierks A."/>
            <person name="Storesund J.E."/>
            <person name="Kallscheuer N."/>
            <person name="Luecker S."/>
            <person name="Lage O.M."/>
            <person name="Pohl T."/>
            <person name="Merkel B.J."/>
            <person name="Hornburger P."/>
            <person name="Mueller R.-W."/>
            <person name="Bruemmer F."/>
            <person name="Labrenz M."/>
            <person name="Spormann A.M."/>
            <person name="Op den Camp H."/>
            <person name="Overmann J."/>
            <person name="Amann R."/>
            <person name="Jetten M.S.M."/>
            <person name="Mascher T."/>
            <person name="Medema M.H."/>
            <person name="Devos D.P."/>
            <person name="Kaster A.-K."/>
            <person name="Ovreas L."/>
            <person name="Rohde M."/>
            <person name="Galperin M.Y."/>
            <person name="Jogler C."/>
        </authorList>
    </citation>
    <scope>NUCLEOTIDE SEQUENCE [LARGE SCALE GENOMIC DNA]</scope>
    <source>
        <strain evidence="4 5">Pan216</strain>
    </source>
</reference>
<proteinExistence type="inferred from homology"/>
<keyword evidence="2 4" id="KW-0378">Hydrolase</keyword>
<dbReference type="PANTHER" id="PTHR42693:SF53">
    <property type="entry name" value="ENDO-4-O-SULFATASE"/>
    <property type="match status" value="1"/>
</dbReference>
<evidence type="ECO:0000259" key="3">
    <source>
        <dbReference type="Pfam" id="PF00884"/>
    </source>
</evidence>
<dbReference type="Gene3D" id="3.30.1120.10">
    <property type="match status" value="1"/>
</dbReference>
<comment type="similarity">
    <text evidence="1">Belongs to the sulfatase family.</text>
</comment>
<dbReference type="EMBL" id="CP036279">
    <property type="protein sequence ID" value="QDU60195.1"/>
    <property type="molecule type" value="Genomic_DNA"/>
</dbReference>
<dbReference type="InterPro" id="IPR050738">
    <property type="entry name" value="Sulfatase"/>
</dbReference>
<evidence type="ECO:0000313" key="5">
    <source>
        <dbReference type="Proteomes" id="UP000317093"/>
    </source>
</evidence>
<dbReference type="OrthoDB" id="9783154at2"/>